<protein>
    <submittedName>
        <fullName evidence="1">Bgt-20848</fullName>
    </submittedName>
</protein>
<evidence type="ECO:0000313" key="1">
    <source>
        <dbReference type="EMBL" id="VCU39600.1"/>
    </source>
</evidence>
<accession>A0A9X9L8B1</accession>
<evidence type="ECO:0000313" key="2">
    <source>
        <dbReference type="Proteomes" id="UP000324639"/>
    </source>
</evidence>
<dbReference type="AlphaFoldDB" id="A0A9X9L8B1"/>
<proteinExistence type="predicted"/>
<keyword evidence="2" id="KW-1185">Reference proteome</keyword>
<gene>
    <name evidence="1" type="ORF">BGT96224V316_LOCUS855</name>
</gene>
<dbReference type="Proteomes" id="UP000324639">
    <property type="component" value="Chromosome Bgt_-02"/>
</dbReference>
<organism evidence="1 2">
    <name type="scientific">Blumeria graminis f. sp. tritici</name>
    <dbReference type="NCBI Taxonomy" id="62690"/>
    <lineage>
        <taxon>Eukaryota</taxon>
        <taxon>Fungi</taxon>
        <taxon>Dikarya</taxon>
        <taxon>Ascomycota</taxon>
        <taxon>Pezizomycotina</taxon>
        <taxon>Leotiomycetes</taxon>
        <taxon>Erysiphales</taxon>
        <taxon>Erysiphaceae</taxon>
        <taxon>Blumeria</taxon>
    </lineage>
</organism>
<dbReference type="EMBL" id="LR026985">
    <property type="protein sequence ID" value="VCU39600.1"/>
    <property type="molecule type" value="Genomic_DNA"/>
</dbReference>
<name>A0A9X9L8B1_BLUGR</name>
<reference evidence="1 2" key="1">
    <citation type="submission" date="2018-08" db="EMBL/GenBank/DDBJ databases">
        <authorList>
            <person name="Muller C M."/>
        </authorList>
    </citation>
    <scope>NUCLEOTIDE SEQUENCE [LARGE SCALE GENOMIC DNA]</scope>
</reference>
<sequence>MRTVDTISEGFIFRCWKKRFEIHHCTLYIFAYGSLGDTTSPIIVGWSGGASSGPVSRVKS</sequence>